<organism evidence="1 2">
    <name type="scientific">Pseudohaliea rubra DSM 19751</name>
    <dbReference type="NCBI Taxonomy" id="1265313"/>
    <lineage>
        <taxon>Bacteria</taxon>
        <taxon>Pseudomonadati</taxon>
        <taxon>Pseudomonadota</taxon>
        <taxon>Gammaproteobacteria</taxon>
        <taxon>Cellvibrionales</taxon>
        <taxon>Halieaceae</taxon>
        <taxon>Pseudohaliea</taxon>
    </lineage>
</organism>
<dbReference type="EMBL" id="AUVB01000012">
    <property type="protein sequence ID" value="KGE05050.1"/>
    <property type="molecule type" value="Genomic_DNA"/>
</dbReference>
<dbReference type="GO" id="GO:0016879">
    <property type="term" value="F:ligase activity, forming carbon-nitrogen bonds"/>
    <property type="evidence" value="ECO:0007669"/>
    <property type="project" value="TreeGrafter"/>
</dbReference>
<dbReference type="SUPFAM" id="SSF55931">
    <property type="entry name" value="Glutamine synthetase/guanido kinase"/>
    <property type="match status" value="1"/>
</dbReference>
<evidence type="ECO:0000313" key="2">
    <source>
        <dbReference type="Proteomes" id="UP000029640"/>
    </source>
</evidence>
<dbReference type="InterPro" id="IPR016602">
    <property type="entry name" value="UCP012666"/>
</dbReference>
<dbReference type="RefSeq" id="WP_035514274.1">
    <property type="nucleotide sequence ID" value="NZ_KN234748.1"/>
</dbReference>
<dbReference type="InterPro" id="IPR014746">
    <property type="entry name" value="Gln_synth/guanido_kin_cat_dom"/>
</dbReference>
<dbReference type="HOGENOM" id="CLU_029030_0_0_6"/>
<gene>
    <name evidence="1" type="ORF">HRUBRA_00252</name>
</gene>
<dbReference type="PANTHER" id="PTHR36510">
    <property type="entry name" value="GLUTAMATE--CYSTEINE LIGASE 2-RELATED"/>
    <property type="match status" value="1"/>
</dbReference>
<dbReference type="PIRSF" id="PIRSF012666">
    <property type="entry name" value="UCP012666"/>
    <property type="match status" value="1"/>
</dbReference>
<dbReference type="Pfam" id="PF04107">
    <property type="entry name" value="GCS2"/>
    <property type="match status" value="1"/>
</dbReference>
<evidence type="ECO:0000313" key="1">
    <source>
        <dbReference type="EMBL" id="KGE05050.1"/>
    </source>
</evidence>
<protein>
    <recommendedName>
        <fullName evidence="3">Glutamate--cysteine ligase</fullName>
    </recommendedName>
</protein>
<name>A0A095VUL8_9GAMM</name>
<sequence length="487" mass="53342">MGIEIDRTAFGPEDFRAFEARLEANLADLEALLADPAFGAGPATLGAELELYLVDGDGNPLHVNQELHAAAADPRLTLELNRYNLEYNLTPGPVAGGAFSATEREILGCLRDLQGHAATHGGKVVAIGILPTLREVDFGPGSITDRRRYHALVAQLIERRGSNFRIDINGRNPLQLDMADITLEGANTSFQVHYRVAPAVYADSYNALQLATPLALALAGNSPTLFGHALWRETRIPLFKQSIDCRQRDRYSWSEPARVNFGRGWVRHGAHELFAEQVRLYPPLLPLCGQREPGAAPSLDELRLHLSTVWLWNRPVYDPVDGGHLRIELRSLPAGPTAVDMVANAAFLVGLAEGLRPRINRLLPALPFHIAEYNFYRAAQHGLEAKLVWPREQQHGLAETPVTELLEACLPLAAEGLAAIGTPAEEISHYLGVIGARLASRQTGATWQLDTLHGLDGGLPTPDALHEMLKRFMALADSNRPVAEWPL</sequence>
<dbReference type="Proteomes" id="UP000029640">
    <property type="component" value="Unassembled WGS sequence"/>
</dbReference>
<dbReference type="STRING" id="1265313.HRUBRA_00252"/>
<dbReference type="InterPro" id="IPR050141">
    <property type="entry name" value="GCL_type2/YbdK_subfam"/>
</dbReference>
<reference evidence="1 2" key="1">
    <citation type="journal article" date="2014" name="Genome Announc.">
        <title>Genome Sequence of Gammaproteobacterial Pseudohaliea rubra Type Strain DSM 19751, Isolated from Coastal Seawater of the Mediterranean Sea.</title>
        <authorList>
            <person name="Spring S."/>
            <person name="Fiebig A."/>
            <person name="Riedel T."/>
            <person name="Goker M."/>
            <person name="Klenk H.P."/>
        </authorList>
    </citation>
    <scope>NUCLEOTIDE SEQUENCE [LARGE SCALE GENOMIC DNA]</scope>
    <source>
        <strain evidence="1 2">DSM 19751</strain>
    </source>
</reference>
<dbReference type="OrthoDB" id="240589at2"/>
<dbReference type="AlphaFoldDB" id="A0A095VUL8"/>
<dbReference type="PATRIC" id="fig|1265313.6.peg.252"/>
<keyword evidence="2" id="KW-1185">Reference proteome</keyword>
<dbReference type="PANTHER" id="PTHR36510:SF3">
    <property type="entry name" value="CONSERVED PROTEIN"/>
    <property type="match status" value="1"/>
</dbReference>
<proteinExistence type="predicted"/>
<dbReference type="Gene3D" id="3.30.590.20">
    <property type="match status" value="1"/>
</dbReference>
<comment type="caution">
    <text evidence="1">The sequence shown here is derived from an EMBL/GenBank/DDBJ whole genome shotgun (WGS) entry which is preliminary data.</text>
</comment>
<evidence type="ECO:0008006" key="3">
    <source>
        <dbReference type="Google" id="ProtNLM"/>
    </source>
</evidence>
<dbReference type="InterPro" id="IPR006336">
    <property type="entry name" value="GCS2"/>
</dbReference>
<dbReference type="eggNOG" id="COG2170">
    <property type="taxonomic scope" value="Bacteria"/>
</dbReference>
<accession>A0A095VUL8</accession>